<dbReference type="AlphaFoldDB" id="A0A0G2HK40"/>
<dbReference type="Proteomes" id="UP000035067">
    <property type="component" value="Unassembled WGS sequence"/>
</dbReference>
<dbReference type="NCBIfam" id="TIGR00152">
    <property type="entry name" value="dephospho-CoA kinase"/>
    <property type="match status" value="1"/>
</dbReference>
<comment type="catalytic activity">
    <reaction evidence="3">
        <text>3'-dephospho-CoA + ATP = ADP + CoA + H(+)</text>
        <dbReference type="Rhea" id="RHEA:18245"/>
        <dbReference type="ChEBI" id="CHEBI:15378"/>
        <dbReference type="ChEBI" id="CHEBI:30616"/>
        <dbReference type="ChEBI" id="CHEBI:57287"/>
        <dbReference type="ChEBI" id="CHEBI:57328"/>
        <dbReference type="ChEBI" id="CHEBI:456216"/>
        <dbReference type="EC" id="2.7.1.24"/>
    </reaction>
</comment>
<dbReference type="UniPathway" id="UPA00241">
    <property type="reaction ID" value="UER00356"/>
</dbReference>
<dbReference type="GO" id="GO:0004140">
    <property type="term" value="F:dephospho-CoA kinase activity"/>
    <property type="evidence" value="ECO:0007669"/>
    <property type="project" value="UniProtKB-UniRule"/>
</dbReference>
<comment type="similarity">
    <text evidence="3">Belongs to the CoaE family.</text>
</comment>
<accession>A0A0G2HK40</accession>
<dbReference type="GO" id="GO:0005737">
    <property type="term" value="C:cytoplasm"/>
    <property type="evidence" value="ECO:0007669"/>
    <property type="project" value="UniProtKB-SubCell"/>
</dbReference>
<keyword evidence="1 3" id="KW-0547">Nucleotide-binding</keyword>
<evidence type="ECO:0000256" key="1">
    <source>
        <dbReference type="ARBA" id="ARBA00022741"/>
    </source>
</evidence>
<dbReference type="SUPFAM" id="SSF52540">
    <property type="entry name" value="P-loop containing nucleoside triphosphate hydrolases"/>
    <property type="match status" value="1"/>
</dbReference>
<keyword evidence="3 5" id="KW-0418">Kinase</keyword>
<evidence type="ECO:0000256" key="2">
    <source>
        <dbReference type="ARBA" id="ARBA00022840"/>
    </source>
</evidence>
<keyword evidence="2 3" id="KW-0067">ATP-binding</keyword>
<evidence type="ECO:0000313" key="6">
    <source>
        <dbReference type="Proteomes" id="UP000035067"/>
    </source>
</evidence>
<evidence type="ECO:0000313" key="5">
    <source>
        <dbReference type="EMBL" id="KKZ11607.1"/>
    </source>
</evidence>
<protein>
    <recommendedName>
        <fullName evidence="3 4">Dephospho-CoA kinase</fullName>
        <ecNumber evidence="3 4">2.7.1.24</ecNumber>
    </recommendedName>
    <alternativeName>
        <fullName evidence="3">Dephosphocoenzyme A kinase</fullName>
    </alternativeName>
</protein>
<comment type="function">
    <text evidence="3">Catalyzes the phosphorylation of the 3'-hydroxyl group of dephosphocoenzyme A to form coenzyme A.</text>
</comment>
<feature type="binding site" evidence="3">
    <location>
        <begin position="8"/>
        <end position="13"/>
    </location>
    <ligand>
        <name>ATP</name>
        <dbReference type="ChEBI" id="CHEBI:30616"/>
    </ligand>
</feature>
<proteinExistence type="inferred from homology"/>
<dbReference type="PATRIC" id="fig|1604020.3.peg.1395"/>
<evidence type="ECO:0000256" key="4">
    <source>
        <dbReference type="NCBIfam" id="TIGR00152"/>
    </source>
</evidence>
<keyword evidence="3" id="KW-0963">Cytoplasm</keyword>
<dbReference type="Pfam" id="PF01121">
    <property type="entry name" value="CoaE"/>
    <property type="match status" value="1"/>
</dbReference>
<evidence type="ECO:0000256" key="3">
    <source>
        <dbReference type="HAMAP-Rule" id="MF_00376"/>
    </source>
</evidence>
<dbReference type="EMBL" id="JXQG01000047">
    <property type="protein sequence ID" value="KKZ11607.1"/>
    <property type="molecule type" value="Genomic_DNA"/>
</dbReference>
<keyword evidence="3 5" id="KW-0808">Transferase</keyword>
<name>A0A0G2HK40_9SYNE</name>
<dbReference type="Gene3D" id="3.40.50.300">
    <property type="entry name" value="P-loop containing nucleotide triphosphate hydrolases"/>
    <property type="match status" value="1"/>
</dbReference>
<keyword evidence="3" id="KW-0173">Coenzyme A biosynthesis</keyword>
<organism evidence="5 6">
    <name type="scientific">Candidatus Synechococcus spongiarum SP3</name>
    <dbReference type="NCBI Taxonomy" id="1604020"/>
    <lineage>
        <taxon>Bacteria</taxon>
        <taxon>Bacillati</taxon>
        <taxon>Cyanobacteriota</taxon>
        <taxon>Cyanophyceae</taxon>
        <taxon>Synechococcales</taxon>
        <taxon>Synechococcaceae</taxon>
        <taxon>Synechococcus</taxon>
    </lineage>
</organism>
<dbReference type="PANTHER" id="PTHR10695">
    <property type="entry name" value="DEPHOSPHO-COA KINASE-RELATED"/>
    <property type="match status" value="1"/>
</dbReference>
<dbReference type="HAMAP" id="MF_00376">
    <property type="entry name" value="Dephospho_CoA_kinase"/>
    <property type="match status" value="1"/>
</dbReference>
<dbReference type="GO" id="GO:0015937">
    <property type="term" value="P:coenzyme A biosynthetic process"/>
    <property type="evidence" value="ECO:0007669"/>
    <property type="project" value="UniProtKB-UniRule"/>
</dbReference>
<reference evidence="5 6" key="1">
    <citation type="submission" date="2015-01" db="EMBL/GenBank/DDBJ databases">
        <title>Lifestyle Evolution in Cyanobacterial Symbionts of Sponges.</title>
        <authorList>
            <person name="Burgsdorf I."/>
            <person name="Slaby B.M."/>
            <person name="Handley K.M."/>
            <person name="Haber M."/>
            <person name="Blom J."/>
            <person name="Marshall C.W."/>
            <person name="Gilbert J.A."/>
            <person name="Hentschel U."/>
            <person name="Steindler L."/>
        </authorList>
    </citation>
    <scope>NUCLEOTIDE SEQUENCE [LARGE SCALE GENOMIC DNA]</scope>
    <source>
        <strain evidence="5">SP3</strain>
    </source>
</reference>
<dbReference type="EC" id="2.7.1.24" evidence="3 4"/>
<dbReference type="InterPro" id="IPR027417">
    <property type="entry name" value="P-loop_NTPase"/>
</dbReference>
<dbReference type="CDD" id="cd02022">
    <property type="entry name" value="DPCK"/>
    <property type="match status" value="1"/>
</dbReference>
<dbReference type="GO" id="GO:0005524">
    <property type="term" value="F:ATP binding"/>
    <property type="evidence" value="ECO:0007669"/>
    <property type="project" value="UniProtKB-UniRule"/>
</dbReference>
<dbReference type="PANTHER" id="PTHR10695:SF46">
    <property type="entry name" value="BIFUNCTIONAL COENZYME A SYNTHASE-RELATED"/>
    <property type="match status" value="1"/>
</dbReference>
<dbReference type="InterPro" id="IPR001977">
    <property type="entry name" value="Depp_CoAkinase"/>
</dbReference>
<sequence>MGLTGGIATGKSTVAAILSGSHGLPVLDADVYARQLLAPGTTASQAVLDRYGQQVQTPSGALDRRALGRMIFARPGERRWLEALTHPLVKEAFTRDLAWHHRAATVVLVAPLLLEAGLEALCSEVWLVDLDEASQLERLLARDRLNPHEARQRIQAQWPLVRKHGLADVILKNHGDFVALAQQVDMALAGQAT</sequence>
<comment type="pathway">
    <text evidence="3">Cofactor biosynthesis; coenzyme A biosynthesis; CoA from (R)-pantothenate: step 5/5.</text>
</comment>
<gene>
    <name evidence="3 5" type="primary">coaE</name>
    <name evidence="5" type="ORF">TE42_07500</name>
</gene>
<comment type="caution">
    <text evidence="5">The sequence shown here is derived from an EMBL/GenBank/DDBJ whole genome shotgun (WGS) entry which is preliminary data.</text>
</comment>
<comment type="subcellular location">
    <subcellularLocation>
        <location evidence="3">Cytoplasm</location>
    </subcellularLocation>
</comment>
<dbReference type="PROSITE" id="PS51219">
    <property type="entry name" value="DPCK"/>
    <property type="match status" value="1"/>
</dbReference>